<sequence length="236" mass="26032">MILNIAVGAVCAILTTGFILAAFPAFDVLSKANLEFCFTSGCFSNAALIFSESIDIIKNSSLIAAYTAAMSGSYIGLKTFNQTINRDNYTRHSSNLSSFKTAIEEIVKSSNISKECLNTNKLYKLIYPNSELGDISISKSYAQTIRKIQSCVELTSSLYGSGNASSQGVRPEHETEMLQLFELLGVTVQEPDLQRIVEIELNVFTFLDKVNATLTGIPEKLSDSRRDYTVAFRTRR</sequence>
<dbReference type="OrthoDB" id="7033020at2"/>
<gene>
    <name evidence="1" type="ORF">POT9AD_3574</name>
</gene>
<dbReference type="EMBL" id="LR130779">
    <property type="protein sequence ID" value="VDN64549.1"/>
    <property type="molecule type" value="Genomic_DNA"/>
</dbReference>
<reference evidence="1" key="1">
    <citation type="submission" date="2018-11" db="EMBL/GenBank/DDBJ databases">
        <authorList>
            <consortium name="Genoscope - CEA"/>
            <person name="William W."/>
        </authorList>
    </citation>
    <scope>NUCLEOTIDE SEQUENCE [LARGE SCALE GENOMIC DNA]</scope>
    <source>
        <strain evidence="1">T9AD</strain>
    </source>
</reference>
<dbReference type="InterPro" id="IPR053597">
    <property type="entry name" value="Retron_Ec48_antiviral"/>
</dbReference>
<dbReference type="AlphaFoldDB" id="A0A653B7J0"/>
<organism evidence="1">
    <name type="scientific">Ectopseudomonas oleovorans</name>
    <name type="common">Pseudomonas oleovorans</name>
    <dbReference type="NCBI Taxonomy" id="301"/>
    <lineage>
        <taxon>Bacteria</taxon>
        <taxon>Pseudomonadati</taxon>
        <taxon>Pseudomonadota</taxon>
        <taxon>Gammaproteobacteria</taxon>
        <taxon>Pseudomonadales</taxon>
        <taxon>Pseudomonadaceae</taxon>
        <taxon>Ectopseudomonas</taxon>
    </lineage>
</organism>
<dbReference type="NCBIfam" id="NF038235">
    <property type="entry name" value="retron_Ec48_2TM"/>
    <property type="match status" value="1"/>
</dbReference>
<accession>A0A653B7J0</accession>
<evidence type="ECO:0000313" key="1">
    <source>
        <dbReference type="EMBL" id="VDN64549.1"/>
    </source>
</evidence>
<protein>
    <submittedName>
        <fullName evidence="1">Uncharacterized protein</fullName>
    </submittedName>
</protein>
<name>A0A653B7J0_ECTOL</name>
<proteinExistence type="predicted"/>